<dbReference type="SMART" id="SM00448">
    <property type="entry name" value="REC"/>
    <property type="match status" value="1"/>
</dbReference>
<dbReference type="Proteomes" id="UP000245048">
    <property type="component" value="Unassembled WGS sequence"/>
</dbReference>
<dbReference type="SMART" id="SM00388">
    <property type="entry name" value="HisKA"/>
    <property type="match status" value="1"/>
</dbReference>
<dbReference type="InterPro" id="IPR036890">
    <property type="entry name" value="HATPase_C_sf"/>
</dbReference>
<evidence type="ECO:0000256" key="2">
    <source>
        <dbReference type="ARBA" id="ARBA00012438"/>
    </source>
</evidence>
<dbReference type="InterPro" id="IPR003594">
    <property type="entry name" value="HATPase_dom"/>
</dbReference>
<accession>A0A2U1UZQ5</accession>
<dbReference type="Pfam" id="PF00072">
    <property type="entry name" value="Response_reg"/>
    <property type="match status" value="1"/>
</dbReference>
<dbReference type="InterPro" id="IPR001789">
    <property type="entry name" value="Sig_transdc_resp-reg_receiver"/>
</dbReference>
<proteinExistence type="predicted"/>
<evidence type="ECO:0000256" key="4">
    <source>
        <dbReference type="PROSITE-ProRule" id="PRU00169"/>
    </source>
</evidence>
<dbReference type="PANTHER" id="PTHR43065">
    <property type="entry name" value="SENSOR HISTIDINE KINASE"/>
    <property type="match status" value="1"/>
</dbReference>
<dbReference type="SUPFAM" id="SSF47384">
    <property type="entry name" value="Homodimeric domain of signal transducing histidine kinase"/>
    <property type="match status" value="1"/>
</dbReference>
<protein>
    <recommendedName>
        <fullName evidence="2">histidine kinase</fullName>
        <ecNumber evidence="2">2.7.13.3</ecNumber>
    </recommendedName>
</protein>
<dbReference type="SUPFAM" id="SSF55874">
    <property type="entry name" value="ATPase domain of HSP90 chaperone/DNA topoisomerase II/histidine kinase"/>
    <property type="match status" value="1"/>
</dbReference>
<dbReference type="InterPro" id="IPR003661">
    <property type="entry name" value="HisK_dim/P_dom"/>
</dbReference>
<comment type="caution">
    <text evidence="8">The sequence shown here is derived from an EMBL/GenBank/DDBJ whole genome shotgun (WGS) entry which is preliminary data.</text>
</comment>
<dbReference type="Gene3D" id="1.10.287.130">
    <property type="match status" value="1"/>
</dbReference>
<evidence type="ECO:0000259" key="6">
    <source>
        <dbReference type="PROSITE" id="PS50109"/>
    </source>
</evidence>
<sequence>MAMPLRDLWPRWRASLRRSPAAFQSLLAGLPEPALWLDGAARLRGGNAALRAALGPSLPLRTGTPITLIFAPESRAALQQWLAGGPEPPELRLAAPLGQPGLIVLPRRIALPQGEAVLLLTDAAPRKALAAQLAESDRLQALGGLAGGIAHDFNNLLSVVLGAAEEARRHLGENPDPALAAELEQVRQAAQRGAGLVRQLLAYARQQVLEPRLVPLNTAVSEMARMLRPLLGRAIALELVLDSPGRLVRIDPSQLDRVLMNLAMNARQAMPEGGRLTLATSRALLLQPEPAMPEPIPAGRWTVLEVRDTGHGIPPEILPRIFEPFFTSRPQQGGTGMGLATVHGIVRQSGGYIAVESRPGQGTRIRILLPRTEAPAAGPPSPPAASLPTDRAQAEPAQAEPDPAEAPMAAPAGGGPLLLVEDEVPLRRLAERTLRRAGWPVLAAEDAEAALALAAESPPALLVSDVMMPGAMDGPALARALRARNPRLPVLLVSGYAPSVVEEGLSDQGLRFLAKPYTAAELTAAVADLADVAGASCGTPQS</sequence>
<evidence type="ECO:0000313" key="8">
    <source>
        <dbReference type="EMBL" id="PWC27135.1"/>
    </source>
</evidence>
<dbReference type="CDD" id="cd00156">
    <property type="entry name" value="REC"/>
    <property type="match status" value="1"/>
</dbReference>
<dbReference type="EC" id="2.7.13.3" evidence="2"/>
<keyword evidence="9" id="KW-1185">Reference proteome</keyword>
<gene>
    <name evidence="8" type="ORF">CR165_19455</name>
</gene>
<evidence type="ECO:0000256" key="3">
    <source>
        <dbReference type="ARBA" id="ARBA00022553"/>
    </source>
</evidence>
<dbReference type="PANTHER" id="PTHR43065:SF42">
    <property type="entry name" value="TWO-COMPONENT SENSOR PPRA"/>
    <property type="match status" value="1"/>
</dbReference>
<evidence type="ECO:0000256" key="1">
    <source>
        <dbReference type="ARBA" id="ARBA00000085"/>
    </source>
</evidence>
<dbReference type="SMART" id="SM00387">
    <property type="entry name" value="HATPase_c"/>
    <property type="match status" value="1"/>
</dbReference>
<dbReference type="Gene3D" id="3.30.565.10">
    <property type="entry name" value="Histidine kinase-like ATPase, C-terminal domain"/>
    <property type="match status" value="1"/>
</dbReference>
<keyword evidence="8" id="KW-0418">Kinase</keyword>
<feature type="domain" description="Response regulatory" evidence="7">
    <location>
        <begin position="416"/>
        <end position="530"/>
    </location>
</feature>
<dbReference type="InterPro" id="IPR004358">
    <property type="entry name" value="Sig_transdc_His_kin-like_C"/>
</dbReference>
<dbReference type="EMBL" id="PDOA01000018">
    <property type="protein sequence ID" value="PWC27135.1"/>
    <property type="molecule type" value="Genomic_DNA"/>
</dbReference>
<dbReference type="Pfam" id="PF00512">
    <property type="entry name" value="HisKA"/>
    <property type="match status" value="1"/>
</dbReference>
<comment type="catalytic activity">
    <reaction evidence="1">
        <text>ATP + protein L-histidine = ADP + protein N-phospho-L-histidine.</text>
        <dbReference type="EC" id="2.7.13.3"/>
    </reaction>
</comment>
<dbReference type="AlphaFoldDB" id="A0A2U1UZQ5"/>
<feature type="compositionally biased region" description="Low complexity" evidence="5">
    <location>
        <begin position="394"/>
        <end position="411"/>
    </location>
</feature>
<organism evidence="8 9">
    <name type="scientific">Teichococcus aestuarii</name>
    <dbReference type="NCBI Taxonomy" id="568898"/>
    <lineage>
        <taxon>Bacteria</taxon>
        <taxon>Pseudomonadati</taxon>
        <taxon>Pseudomonadota</taxon>
        <taxon>Alphaproteobacteria</taxon>
        <taxon>Acetobacterales</taxon>
        <taxon>Roseomonadaceae</taxon>
        <taxon>Roseomonas</taxon>
    </lineage>
</organism>
<dbReference type="SUPFAM" id="SSF52172">
    <property type="entry name" value="CheY-like"/>
    <property type="match status" value="1"/>
</dbReference>
<feature type="domain" description="Histidine kinase" evidence="6">
    <location>
        <begin position="148"/>
        <end position="373"/>
    </location>
</feature>
<evidence type="ECO:0000259" key="7">
    <source>
        <dbReference type="PROSITE" id="PS50110"/>
    </source>
</evidence>
<evidence type="ECO:0000256" key="5">
    <source>
        <dbReference type="SAM" id="MobiDB-lite"/>
    </source>
</evidence>
<feature type="modified residue" description="4-aspartylphosphate" evidence="4">
    <location>
        <position position="465"/>
    </location>
</feature>
<name>A0A2U1UZQ5_9PROT</name>
<keyword evidence="3 4" id="KW-0597">Phosphoprotein</keyword>
<evidence type="ECO:0000313" key="9">
    <source>
        <dbReference type="Proteomes" id="UP000245048"/>
    </source>
</evidence>
<dbReference type="CDD" id="cd00082">
    <property type="entry name" value="HisKA"/>
    <property type="match status" value="1"/>
</dbReference>
<feature type="region of interest" description="Disordered" evidence="5">
    <location>
        <begin position="373"/>
        <end position="415"/>
    </location>
</feature>
<dbReference type="InterPro" id="IPR036097">
    <property type="entry name" value="HisK_dim/P_sf"/>
</dbReference>
<dbReference type="PROSITE" id="PS50110">
    <property type="entry name" value="RESPONSE_REGULATORY"/>
    <property type="match status" value="1"/>
</dbReference>
<dbReference type="Gene3D" id="3.40.50.2300">
    <property type="match status" value="1"/>
</dbReference>
<dbReference type="InterPro" id="IPR011006">
    <property type="entry name" value="CheY-like_superfamily"/>
</dbReference>
<keyword evidence="8" id="KW-0808">Transferase</keyword>
<dbReference type="Pfam" id="PF02518">
    <property type="entry name" value="HATPase_c"/>
    <property type="match status" value="1"/>
</dbReference>
<dbReference type="RefSeq" id="WP_109518619.1">
    <property type="nucleotide sequence ID" value="NZ_PDOA01000018.1"/>
</dbReference>
<dbReference type="GO" id="GO:0000155">
    <property type="term" value="F:phosphorelay sensor kinase activity"/>
    <property type="evidence" value="ECO:0007669"/>
    <property type="project" value="InterPro"/>
</dbReference>
<dbReference type="PRINTS" id="PR00344">
    <property type="entry name" value="BCTRLSENSOR"/>
</dbReference>
<reference evidence="9" key="1">
    <citation type="submission" date="2017-10" db="EMBL/GenBank/DDBJ databases">
        <authorList>
            <person name="Toshchakov S.V."/>
            <person name="Goeva M.A."/>
        </authorList>
    </citation>
    <scope>NUCLEOTIDE SEQUENCE [LARGE SCALE GENOMIC DNA]</scope>
    <source>
        <strain evidence="9">JR1/69-1-13</strain>
    </source>
</reference>
<dbReference type="PROSITE" id="PS50109">
    <property type="entry name" value="HIS_KIN"/>
    <property type="match status" value="1"/>
</dbReference>
<dbReference type="OrthoDB" id="9796100at2"/>
<dbReference type="InterPro" id="IPR005467">
    <property type="entry name" value="His_kinase_dom"/>
</dbReference>